<dbReference type="KEGG" id="vg:9887645"/>
<gene>
    <name evidence="2" type="ORF">crov243</name>
</gene>
<organism evidence="2 3">
    <name type="scientific">Cafeteria roenbergensis virus (strain BV-PW1)</name>
    <name type="common">CroV</name>
    <dbReference type="NCBI Taxonomy" id="693272"/>
    <lineage>
        <taxon>Viruses</taxon>
        <taxon>Varidnaviria</taxon>
        <taxon>Bamfordvirae</taxon>
        <taxon>Nucleocytoviricota</taxon>
        <taxon>Megaviricetes</taxon>
        <taxon>Imitervirales</taxon>
        <taxon>Mimiviridae</taxon>
        <taxon>Aliimimivirinae</taxon>
        <taxon>Rheavirus</taxon>
        <taxon>Rheavirus sinusmexicani</taxon>
    </lineage>
</organism>
<name>E3T513_CROVB</name>
<protein>
    <submittedName>
        <fullName evidence="2">Uncharacterized protein</fullName>
    </submittedName>
</protein>
<keyword evidence="1" id="KW-0175">Coiled coil</keyword>
<keyword evidence="3" id="KW-1185">Reference proteome</keyword>
<evidence type="ECO:0000313" key="2">
    <source>
        <dbReference type="EMBL" id="ADO67276.1"/>
    </source>
</evidence>
<evidence type="ECO:0000256" key="1">
    <source>
        <dbReference type="SAM" id="Coils"/>
    </source>
</evidence>
<evidence type="ECO:0000313" key="3">
    <source>
        <dbReference type="Proteomes" id="UP000029781"/>
    </source>
</evidence>
<accession>E3T513</accession>
<dbReference type="EMBL" id="GU244497">
    <property type="protein sequence ID" value="ADO67276.1"/>
    <property type="molecule type" value="Genomic_DNA"/>
</dbReference>
<sequence length="334" mass="39639">MTQILLIDNFKIFKSWASKTYQYKIDQLKKDSRYKVIDVDELTNIDINNYKNVIFGWNLCIYSKYYTLKHNFYSKKIPGLESLSSITLKTTSLLESSNINKYLIVQDFINPDDYQEGLKSLTLYLKKYKFTGILTPYLNTDATIPLKKELPNIKLFHIPHHIDETKFKNWKLNKEYDIFIFGNCKKNRYPFRNRLLKILEELQQVYKICFWNDIMSKNYFKFNKNISNENLSKQINKSWLTICTKSYADVLLGKYMETSMSASCILGDMASDGLNIWKDNYIKLNDKMCNDEIKTIIKQALENKQQLLNNINIMESKMSQFYLSSFPDRIYNIL</sequence>
<organismHost>
    <name type="scientific">Cafeteria roenbergensis</name>
    <name type="common">Marine flagellate</name>
    <dbReference type="NCBI Taxonomy" id="33653"/>
</organismHost>
<dbReference type="GeneID" id="9887645"/>
<proteinExistence type="predicted"/>
<reference evidence="2 3" key="1">
    <citation type="journal article" date="2010" name="Proc. Natl. Acad. Sci. U.S.A.">
        <title>Giant virus with a remarkable complement of genes infects marine zooplankton.</title>
        <authorList>
            <person name="Fischer M.G."/>
            <person name="Allen M.J."/>
            <person name="Wilson W.H."/>
            <person name="Suttle C.A."/>
        </authorList>
    </citation>
    <scope>NUCLEOTIDE SEQUENCE [LARGE SCALE GENOMIC DNA]</scope>
    <source>
        <strain evidence="2 3">BV-PW1</strain>
    </source>
</reference>
<feature type="coiled-coil region" evidence="1">
    <location>
        <begin position="290"/>
        <end position="317"/>
    </location>
</feature>
<dbReference type="RefSeq" id="YP_003969875.1">
    <property type="nucleotide sequence ID" value="NC_014637.1"/>
</dbReference>
<dbReference type="Proteomes" id="UP000029781">
    <property type="component" value="Segment"/>
</dbReference>